<dbReference type="Proteomes" id="UP001501645">
    <property type="component" value="Unassembled WGS sequence"/>
</dbReference>
<dbReference type="PRINTS" id="PR00081">
    <property type="entry name" value="GDHRDH"/>
</dbReference>
<gene>
    <name evidence="2" type="ORF">GCM10023351_14860</name>
</gene>
<comment type="similarity">
    <text evidence="1">Belongs to the short-chain dehydrogenases/reductases (SDR) family.</text>
</comment>
<dbReference type="Gene3D" id="3.40.50.720">
    <property type="entry name" value="NAD(P)-binding Rossmann-like Domain"/>
    <property type="match status" value="1"/>
</dbReference>
<dbReference type="PANTHER" id="PTHR42760:SF40">
    <property type="entry name" value="3-OXOACYL-[ACYL-CARRIER-PROTEIN] REDUCTASE, CHLOROPLASTIC"/>
    <property type="match status" value="1"/>
</dbReference>
<comment type="caution">
    <text evidence="2">The sequence shown here is derived from an EMBL/GenBank/DDBJ whole genome shotgun (WGS) entry which is preliminary data.</text>
</comment>
<dbReference type="PRINTS" id="PR00080">
    <property type="entry name" value="SDRFAMILY"/>
</dbReference>
<evidence type="ECO:0000313" key="3">
    <source>
        <dbReference type="Proteomes" id="UP001501645"/>
    </source>
</evidence>
<dbReference type="InterPro" id="IPR020904">
    <property type="entry name" value="Sc_DH/Rdtase_CS"/>
</dbReference>
<dbReference type="SUPFAM" id="SSF51735">
    <property type="entry name" value="NAD(P)-binding Rossmann-fold domains"/>
    <property type="match status" value="1"/>
</dbReference>
<proteinExistence type="inferred from homology"/>
<sequence length="254" mass="25551">MSDSTAPVIAISGGASGIGLATARLLAAQGDRVAVLDLDGDKSAAAAAALPGRGHIGIGTDVTSTPSVEAAFAAIGERAGRLDGVVAAAGIVDPAPSATASDESLQRLIDIHLMGAIRMARAAHPALVESERGAIVCLSSMGARLGVAERLGYNVAKTGVEGMVRTLAVEWAGAGIRVNAVAPAWVRTPAIAGLIDSGFLDPAPVEARTPMARFAEPDEIGRVIAFLLSPAASYITGQSIAVDGGMTIQFPLPK</sequence>
<evidence type="ECO:0008006" key="4">
    <source>
        <dbReference type="Google" id="ProtNLM"/>
    </source>
</evidence>
<dbReference type="RefSeq" id="WP_345437629.1">
    <property type="nucleotide sequence ID" value="NZ_BAABKO010000002.1"/>
</dbReference>
<dbReference type="EMBL" id="BAABKO010000002">
    <property type="protein sequence ID" value="GAA4771778.1"/>
    <property type="molecule type" value="Genomic_DNA"/>
</dbReference>
<reference evidence="3" key="1">
    <citation type="journal article" date="2019" name="Int. J. Syst. Evol. Microbiol.">
        <title>The Global Catalogue of Microorganisms (GCM) 10K type strain sequencing project: providing services to taxonomists for standard genome sequencing and annotation.</title>
        <authorList>
            <consortium name="The Broad Institute Genomics Platform"/>
            <consortium name="The Broad Institute Genome Sequencing Center for Infectious Disease"/>
            <person name="Wu L."/>
            <person name="Ma J."/>
        </authorList>
    </citation>
    <scope>NUCLEOTIDE SEQUENCE [LARGE SCALE GENOMIC DNA]</scope>
    <source>
        <strain evidence="3">JCM 18537</strain>
    </source>
</reference>
<dbReference type="InterPro" id="IPR002347">
    <property type="entry name" value="SDR_fam"/>
</dbReference>
<organism evidence="2 3">
    <name type="scientific">Microbacterium gilvum</name>
    <dbReference type="NCBI Taxonomy" id="1336204"/>
    <lineage>
        <taxon>Bacteria</taxon>
        <taxon>Bacillati</taxon>
        <taxon>Actinomycetota</taxon>
        <taxon>Actinomycetes</taxon>
        <taxon>Micrococcales</taxon>
        <taxon>Microbacteriaceae</taxon>
        <taxon>Microbacterium</taxon>
    </lineage>
</organism>
<keyword evidence="3" id="KW-1185">Reference proteome</keyword>
<evidence type="ECO:0000313" key="2">
    <source>
        <dbReference type="EMBL" id="GAA4771778.1"/>
    </source>
</evidence>
<accession>A0ABP9A1N0</accession>
<dbReference type="PANTHER" id="PTHR42760">
    <property type="entry name" value="SHORT-CHAIN DEHYDROGENASES/REDUCTASES FAMILY MEMBER"/>
    <property type="match status" value="1"/>
</dbReference>
<evidence type="ECO:0000256" key="1">
    <source>
        <dbReference type="ARBA" id="ARBA00006484"/>
    </source>
</evidence>
<dbReference type="CDD" id="cd05233">
    <property type="entry name" value="SDR_c"/>
    <property type="match status" value="1"/>
</dbReference>
<dbReference type="InterPro" id="IPR036291">
    <property type="entry name" value="NAD(P)-bd_dom_sf"/>
</dbReference>
<name>A0ABP9A1N0_9MICO</name>
<protein>
    <recommendedName>
        <fullName evidence="4">SDR family oxidoreductase</fullName>
    </recommendedName>
</protein>
<dbReference type="PROSITE" id="PS00061">
    <property type="entry name" value="ADH_SHORT"/>
    <property type="match status" value="1"/>
</dbReference>
<dbReference type="Pfam" id="PF13561">
    <property type="entry name" value="adh_short_C2"/>
    <property type="match status" value="1"/>
</dbReference>